<organism evidence="10 11">
    <name type="scientific">Halovenus aranensis</name>
    <dbReference type="NCBI Taxonomy" id="890420"/>
    <lineage>
        <taxon>Archaea</taxon>
        <taxon>Methanobacteriati</taxon>
        <taxon>Methanobacteriota</taxon>
        <taxon>Stenosarchaea group</taxon>
        <taxon>Halobacteria</taxon>
        <taxon>Halobacteriales</taxon>
        <taxon>Haloarculaceae</taxon>
        <taxon>Halovenus</taxon>
    </lineage>
</organism>
<evidence type="ECO:0000256" key="2">
    <source>
        <dbReference type="ARBA" id="ARBA00022694"/>
    </source>
</evidence>
<evidence type="ECO:0000313" key="11">
    <source>
        <dbReference type="Proteomes" id="UP000198856"/>
    </source>
</evidence>
<dbReference type="InterPro" id="IPR013471">
    <property type="entry name" value="RNase_Z/BN"/>
</dbReference>
<keyword evidence="2 8" id="KW-0819">tRNA processing</keyword>
<dbReference type="Pfam" id="PF23023">
    <property type="entry name" value="Anti-Pycsar_Apyc1"/>
    <property type="match status" value="1"/>
</dbReference>
<dbReference type="GO" id="GO:0008270">
    <property type="term" value="F:zinc ion binding"/>
    <property type="evidence" value="ECO:0007669"/>
    <property type="project" value="UniProtKB-UniRule"/>
</dbReference>
<dbReference type="Pfam" id="PF12706">
    <property type="entry name" value="Lactamase_B_2"/>
    <property type="match status" value="1"/>
</dbReference>
<dbReference type="HAMAP" id="MF_01818">
    <property type="entry name" value="RNase_Z_BN"/>
    <property type="match status" value="1"/>
</dbReference>
<evidence type="ECO:0000256" key="4">
    <source>
        <dbReference type="ARBA" id="ARBA00022723"/>
    </source>
</evidence>
<dbReference type="SMART" id="SM00849">
    <property type="entry name" value="Lactamase_B"/>
    <property type="match status" value="1"/>
</dbReference>
<dbReference type="Proteomes" id="UP000198856">
    <property type="component" value="Unassembled WGS sequence"/>
</dbReference>
<dbReference type="RefSeq" id="WP_092703966.1">
    <property type="nucleotide sequence ID" value="NZ_FNFC01000014.1"/>
</dbReference>
<dbReference type="InterPro" id="IPR001279">
    <property type="entry name" value="Metallo-B-lactamas"/>
</dbReference>
<comment type="function">
    <text evidence="8">Zinc phosphodiesterase, which displays some tRNA 3'-processing endonuclease activity. Probably involved in tRNA maturation, by removing a 3'-trailer from precursor tRNA.</text>
</comment>
<dbReference type="EMBL" id="FNFC01000014">
    <property type="protein sequence ID" value="SDK00617.1"/>
    <property type="molecule type" value="Genomic_DNA"/>
</dbReference>
<keyword evidence="7 8" id="KW-0862">Zinc</keyword>
<evidence type="ECO:0000256" key="3">
    <source>
        <dbReference type="ARBA" id="ARBA00022722"/>
    </source>
</evidence>
<comment type="subunit">
    <text evidence="1 8">Homodimer.</text>
</comment>
<feature type="active site" description="Proton acceptor" evidence="8">
    <location>
        <position position="63"/>
    </location>
</feature>
<proteinExistence type="inferred from homology"/>
<gene>
    <name evidence="8" type="primary">rnz</name>
    <name evidence="10" type="ORF">SAMN05216226_11439</name>
</gene>
<evidence type="ECO:0000256" key="1">
    <source>
        <dbReference type="ARBA" id="ARBA00011738"/>
    </source>
</evidence>
<dbReference type="GO" id="GO:0042781">
    <property type="term" value="F:3'-tRNA processing endoribonuclease activity"/>
    <property type="evidence" value="ECO:0007669"/>
    <property type="project" value="UniProtKB-UniRule"/>
</dbReference>
<dbReference type="AlphaFoldDB" id="A0A1G8YD64"/>
<feature type="binding site" evidence="8">
    <location>
        <position position="61"/>
    </location>
    <ligand>
        <name>Zn(2+)</name>
        <dbReference type="ChEBI" id="CHEBI:29105"/>
        <label>1</label>
        <note>catalytic</note>
    </ligand>
</feature>
<dbReference type="OrthoDB" id="85118at2157"/>
<keyword evidence="11" id="KW-1185">Reference proteome</keyword>
<dbReference type="SUPFAM" id="SSF56281">
    <property type="entry name" value="Metallo-hydrolase/oxidoreductase"/>
    <property type="match status" value="1"/>
</dbReference>
<keyword evidence="4 8" id="KW-0479">Metal-binding</keyword>
<comment type="cofactor">
    <cofactor evidence="8">
        <name>Zn(2+)</name>
        <dbReference type="ChEBI" id="CHEBI:29105"/>
    </cofactor>
    <text evidence="8">Binds 2 Zn(2+) ions.</text>
</comment>
<feature type="binding site" evidence="8">
    <location>
        <position position="137"/>
    </location>
    <ligand>
        <name>Zn(2+)</name>
        <dbReference type="ChEBI" id="CHEBI:29105"/>
        <label>1</label>
        <note>catalytic</note>
    </ligand>
</feature>
<dbReference type="PANTHER" id="PTHR46018">
    <property type="entry name" value="ZINC PHOSPHODIESTERASE ELAC PROTEIN 1"/>
    <property type="match status" value="1"/>
</dbReference>
<feature type="binding site" evidence="8">
    <location>
        <position position="59"/>
    </location>
    <ligand>
        <name>Zn(2+)</name>
        <dbReference type="ChEBI" id="CHEBI:29105"/>
        <label>1</label>
        <note>catalytic</note>
    </ligand>
</feature>
<keyword evidence="5 8" id="KW-0255">Endonuclease</keyword>
<feature type="domain" description="Metallo-beta-lactamase" evidence="9">
    <location>
        <begin position="18"/>
        <end position="198"/>
    </location>
</feature>
<sequence length="316" mass="34555">MRVTFLGTSGAVPTTVRNPSGLLVEREGDRLLFDCGEGTQRQMMRYGTGFDVEHVFLTHMHGDHIFGLPGLTQTWDFQDRDAPLAVHAPAGTRERIEHLLSATGDSPSYPVRITQVSAGDVVVDREDYEVRAVGVNHRTNAVGYALVEDDRKGEFDREKAEQELGMSPGPKYSKLHAGEPVEHDGRTVQPEEVVGPARPGRRLVYTGDTRPTDGVVEAAADADLLVHDGTFGEDHRERALETAHSTAREAGQVASDAGAKRLALTHISTRYTGRGAELEAQAADRFDGTVFVPDDGTRVTVPYPDADREFQVEQLD</sequence>
<feature type="binding site" evidence="8">
    <location>
        <position position="208"/>
    </location>
    <ligand>
        <name>Zn(2+)</name>
        <dbReference type="ChEBI" id="CHEBI:29105"/>
        <label>1</label>
        <note>catalytic</note>
    </ligand>
</feature>
<evidence type="ECO:0000259" key="9">
    <source>
        <dbReference type="SMART" id="SM00849"/>
    </source>
</evidence>
<feature type="binding site" evidence="8">
    <location>
        <position position="64"/>
    </location>
    <ligand>
        <name>Zn(2+)</name>
        <dbReference type="ChEBI" id="CHEBI:29105"/>
        <label>2</label>
        <note>catalytic</note>
    </ligand>
</feature>
<dbReference type="NCBIfam" id="TIGR02651">
    <property type="entry name" value="RNase_Z"/>
    <property type="match status" value="1"/>
</dbReference>
<evidence type="ECO:0000256" key="5">
    <source>
        <dbReference type="ARBA" id="ARBA00022759"/>
    </source>
</evidence>
<accession>A0A1G8YD64</accession>
<feature type="binding site" evidence="8">
    <location>
        <position position="208"/>
    </location>
    <ligand>
        <name>Zn(2+)</name>
        <dbReference type="ChEBI" id="CHEBI:29105"/>
        <label>2</label>
        <note>catalytic</note>
    </ligand>
</feature>
<keyword evidence="3 8" id="KW-0540">Nuclease</keyword>
<comment type="similarity">
    <text evidence="8">Belongs to the RNase Z family.</text>
</comment>
<dbReference type="InterPro" id="IPR036866">
    <property type="entry name" value="RibonucZ/Hydroxyglut_hydro"/>
</dbReference>
<feature type="binding site" evidence="8">
    <location>
        <position position="266"/>
    </location>
    <ligand>
        <name>Zn(2+)</name>
        <dbReference type="ChEBI" id="CHEBI:29105"/>
        <label>2</label>
        <note>catalytic</note>
    </ligand>
</feature>
<evidence type="ECO:0000256" key="7">
    <source>
        <dbReference type="ARBA" id="ARBA00022833"/>
    </source>
</evidence>
<name>A0A1G8YD64_9EURY</name>
<keyword evidence="6 8" id="KW-0378">Hydrolase</keyword>
<dbReference type="Gene3D" id="3.60.15.10">
    <property type="entry name" value="Ribonuclease Z/Hydroxyacylglutathione hydrolase-like"/>
    <property type="match status" value="1"/>
</dbReference>
<dbReference type="EC" id="3.1.26.11" evidence="8"/>
<comment type="catalytic activity">
    <reaction evidence="8">
        <text>Endonucleolytic cleavage of RNA, removing extra 3' nucleotides from tRNA precursor, generating 3' termini of tRNAs. A 3'-hydroxy group is left at the tRNA terminus and a 5'-phosphoryl group is left at the trailer molecule.</text>
        <dbReference type="EC" id="3.1.26.11"/>
    </reaction>
</comment>
<dbReference type="STRING" id="890420.SAMN05216226_11439"/>
<evidence type="ECO:0000256" key="6">
    <source>
        <dbReference type="ARBA" id="ARBA00022801"/>
    </source>
</evidence>
<protein>
    <recommendedName>
        <fullName evidence="8">Ribonuclease Z</fullName>
        <shortName evidence="8">RNase Z</shortName>
        <ecNumber evidence="8">3.1.26.11</ecNumber>
    </recommendedName>
    <alternativeName>
        <fullName evidence="8">tRNA 3 endonuclease</fullName>
    </alternativeName>
    <alternativeName>
        <fullName evidence="8">tRNase Z</fullName>
    </alternativeName>
</protein>
<dbReference type="PANTHER" id="PTHR46018:SF2">
    <property type="entry name" value="ZINC PHOSPHODIESTERASE ELAC PROTEIN 1"/>
    <property type="match status" value="1"/>
</dbReference>
<evidence type="ECO:0000256" key="8">
    <source>
        <dbReference type="HAMAP-Rule" id="MF_01818"/>
    </source>
</evidence>
<reference evidence="10 11" key="1">
    <citation type="submission" date="2016-10" db="EMBL/GenBank/DDBJ databases">
        <authorList>
            <person name="de Groot N.N."/>
        </authorList>
    </citation>
    <scope>NUCLEOTIDE SEQUENCE [LARGE SCALE GENOMIC DNA]</scope>
    <source>
        <strain evidence="10 11">IBRC-M10015</strain>
    </source>
</reference>
<dbReference type="CDD" id="cd07717">
    <property type="entry name" value="RNaseZ_ZiPD-like_MBL-fold"/>
    <property type="match status" value="1"/>
</dbReference>
<dbReference type="NCBIfam" id="NF000801">
    <property type="entry name" value="PRK00055.1-3"/>
    <property type="match status" value="1"/>
</dbReference>
<feature type="binding site" evidence="8">
    <location>
        <position position="63"/>
    </location>
    <ligand>
        <name>Zn(2+)</name>
        <dbReference type="ChEBI" id="CHEBI:29105"/>
        <label>2</label>
        <note>catalytic</note>
    </ligand>
</feature>
<evidence type="ECO:0000313" key="10">
    <source>
        <dbReference type="EMBL" id="SDK00617.1"/>
    </source>
</evidence>